<evidence type="ECO:0000313" key="2">
    <source>
        <dbReference type="Proteomes" id="UP001501821"/>
    </source>
</evidence>
<comment type="caution">
    <text evidence="1">The sequence shown here is derived from an EMBL/GenBank/DDBJ whole genome shotgun (WGS) entry which is preliminary data.</text>
</comment>
<proteinExistence type="predicted"/>
<organism evidence="1 2">
    <name type="scientific">Nocardioides panacisoli</name>
    <dbReference type="NCBI Taxonomy" id="627624"/>
    <lineage>
        <taxon>Bacteria</taxon>
        <taxon>Bacillati</taxon>
        <taxon>Actinomycetota</taxon>
        <taxon>Actinomycetes</taxon>
        <taxon>Propionibacteriales</taxon>
        <taxon>Nocardioidaceae</taxon>
        <taxon>Nocardioides</taxon>
    </lineage>
</organism>
<reference evidence="2" key="1">
    <citation type="journal article" date="2019" name="Int. J. Syst. Evol. Microbiol.">
        <title>The Global Catalogue of Microorganisms (GCM) 10K type strain sequencing project: providing services to taxonomists for standard genome sequencing and annotation.</title>
        <authorList>
            <consortium name="The Broad Institute Genomics Platform"/>
            <consortium name="The Broad Institute Genome Sequencing Center for Infectious Disease"/>
            <person name="Wu L."/>
            <person name="Ma J."/>
        </authorList>
    </citation>
    <scope>NUCLEOTIDE SEQUENCE [LARGE SCALE GENOMIC DNA]</scope>
    <source>
        <strain evidence="2">JCM 16953</strain>
    </source>
</reference>
<dbReference type="EMBL" id="BAABAH010000005">
    <property type="protein sequence ID" value="GAA3817587.1"/>
    <property type="molecule type" value="Genomic_DNA"/>
</dbReference>
<dbReference type="RefSeq" id="WP_344774768.1">
    <property type="nucleotide sequence ID" value="NZ_BAABAH010000005.1"/>
</dbReference>
<evidence type="ECO:0008006" key="3">
    <source>
        <dbReference type="Google" id="ProtNLM"/>
    </source>
</evidence>
<dbReference type="Proteomes" id="UP001501821">
    <property type="component" value="Unassembled WGS sequence"/>
</dbReference>
<accession>A0ABP7IG27</accession>
<gene>
    <name evidence="1" type="ORF">GCM10022242_19390</name>
</gene>
<protein>
    <recommendedName>
        <fullName evidence="3">RNA polymerase sigma factor 70 region 4 type 2 domain-containing protein</fullName>
    </recommendedName>
</protein>
<evidence type="ECO:0000313" key="1">
    <source>
        <dbReference type="EMBL" id="GAA3817587.1"/>
    </source>
</evidence>
<sequence>MNDAVPALDRDARFDQFYRESRDRLLLQTYAMTGDLGASRSAVRDAFVVAWHHWRKLVRLESAENAVRPQALRNAARRATVRPWHREKNLDPQARATLDALASLTVVQRKVLVLTQLAAVSMPEVAREIGVTQEAAERELQLAASAFSTARGIPAASIPVLFAELGQATGPVTWPRVTIIRRAGAARRRAHTVVGAVVAAAVLAGSGAAVTDSAGVHPTLARDLPPGPTGGPLVADPQIKLPDTSLLPEEAVRAGLPSRAWRIERTDDNSTGSPVVHFCQDPKERYADAHGSAAWVRVFRDGSRKDATRALTQSAEASVSPAAARKAYLNQRRWFSGCTVPQTQLISTSTSPTTGDEAALFVLREQPTRTTYVVGVARTGLFTTALTFQTDVVPGHVDLDGVANLLGTAVERLCDLPDGGKCAASPAKVEAAPAYPAGAVPAMLSELDLPPIGTEPTQWAAPDAREITPGSTSTAMIGCSSIAFVGSFRGKEFKHALVRDWVLPDADLPPEVGLTQTVASLPPAPAADLVTQVRDQVAKCPDEDAGAGTDVTRLAGWDHGDQSLTAWHLVTRVTKDKTIEYDVAILRDHGAVSQLTYVAAKDAPMPADAFVALAQRALERLATMPSYRSH</sequence>
<keyword evidence="2" id="KW-1185">Reference proteome</keyword>
<name>A0ABP7IG27_9ACTN</name>